<dbReference type="AlphaFoldDB" id="J3PE06"/>
<dbReference type="HOGENOM" id="CLU_1749768_0_0_1"/>
<dbReference type="EnsemblFungi" id="EJT70706">
    <property type="protein sequence ID" value="EJT70706"/>
    <property type="gene ID" value="GGTG_11729"/>
</dbReference>
<reference evidence="2" key="2">
    <citation type="submission" date="2010-07" db="EMBL/GenBank/DDBJ databases">
        <authorList>
            <consortium name="The Broad Institute Genome Sequencing Platform"/>
            <consortium name="Broad Institute Genome Sequencing Center for Infectious Disease"/>
            <person name="Ma L.-J."/>
            <person name="Dead R."/>
            <person name="Young S."/>
            <person name="Zeng Q."/>
            <person name="Koehrsen M."/>
            <person name="Alvarado L."/>
            <person name="Berlin A."/>
            <person name="Chapman S.B."/>
            <person name="Chen Z."/>
            <person name="Freedman E."/>
            <person name="Gellesch M."/>
            <person name="Goldberg J."/>
            <person name="Griggs A."/>
            <person name="Gujja S."/>
            <person name="Heilman E.R."/>
            <person name="Heiman D."/>
            <person name="Hepburn T."/>
            <person name="Howarth C."/>
            <person name="Jen D."/>
            <person name="Larson L."/>
            <person name="Mehta T."/>
            <person name="Neiman D."/>
            <person name="Pearson M."/>
            <person name="Roberts A."/>
            <person name="Saif S."/>
            <person name="Shea T."/>
            <person name="Shenoy N."/>
            <person name="Sisk P."/>
            <person name="Stolte C."/>
            <person name="Sykes S."/>
            <person name="Walk T."/>
            <person name="White J."/>
            <person name="Yandava C."/>
            <person name="Haas B."/>
            <person name="Nusbaum C."/>
            <person name="Birren B."/>
        </authorList>
    </citation>
    <scope>NUCLEOTIDE SEQUENCE</scope>
    <source>
        <strain evidence="2">R3-111a-1</strain>
    </source>
</reference>
<dbReference type="GeneID" id="20352187"/>
<evidence type="ECO:0000313" key="3">
    <source>
        <dbReference type="EnsemblFungi" id="EJT70706"/>
    </source>
</evidence>
<reference evidence="2" key="3">
    <citation type="submission" date="2010-09" db="EMBL/GenBank/DDBJ databases">
        <title>Annotation of Gaeumannomyces graminis var. tritici R3-111a-1.</title>
        <authorList>
            <consortium name="The Broad Institute Genome Sequencing Platform"/>
            <person name="Ma L.-J."/>
            <person name="Dead R."/>
            <person name="Young S.K."/>
            <person name="Zeng Q."/>
            <person name="Gargeya S."/>
            <person name="Fitzgerald M."/>
            <person name="Haas B."/>
            <person name="Abouelleil A."/>
            <person name="Alvarado L."/>
            <person name="Arachchi H.M."/>
            <person name="Berlin A."/>
            <person name="Brown A."/>
            <person name="Chapman S.B."/>
            <person name="Chen Z."/>
            <person name="Dunbar C."/>
            <person name="Freedman E."/>
            <person name="Gearin G."/>
            <person name="Gellesch M."/>
            <person name="Goldberg J."/>
            <person name="Griggs A."/>
            <person name="Gujja S."/>
            <person name="Heiman D."/>
            <person name="Howarth C."/>
            <person name="Larson L."/>
            <person name="Lui A."/>
            <person name="MacDonald P.J.P."/>
            <person name="Mehta T."/>
            <person name="Montmayeur A."/>
            <person name="Murphy C."/>
            <person name="Neiman D."/>
            <person name="Pearson M."/>
            <person name="Priest M."/>
            <person name="Roberts A."/>
            <person name="Saif S."/>
            <person name="Shea T."/>
            <person name="Shenoy N."/>
            <person name="Sisk P."/>
            <person name="Stolte C."/>
            <person name="Sykes S."/>
            <person name="Yandava C."/>
            <person name="Wortman J."/>
            <person name="Nusbaum C."/>
            <person name="Birren B."/>
        </authorList>
    </citation>
    <scope>NUCLEOTIDE SEQUENCE</scope>
    <source>
        <strain evidence="2">R3-111a-1</strain>
    </source>
</reference>
<sequence length="149" mass="17168">MLEQLGVGGGDPSPRQQQQQQQQQYESSSPQALPSFLLQKHADVQAQPQNWHSCGHHALACQYHQPVCSHCHQQQQQAQQHVYYPQQQQQQQQTYPCQYDYQMAQWPAGQQFSYPPYPHQLAAGYMYPQPPPTYAYVPTADAMNYRSCS</sequence>
<accession>J3PE06</accession>
<organism evidence="2">
    <name type="scientific">Gaeumannomyces tritici (strain R3-111a-1)</name>
    <name type="common">Wheat and barley take-all root rot fungus</name>
    <name type="synonym">Gaeumannomyces graminis var. tritici</name>
    <dbReference type="NCBI Taxonomy" id="644352"/>
    <lineage>
        <taxon>Eukaryota</taxon>
        <taxon>Fungi</taxon>
        <taxon>Dikarya</taxon>
        <taxon>Ascomycota</taxon>
        <taxon>Pezizomycotina</taxon>
        <taxon>Sordariomycetes</taxon>
        <taxon>Sordariomycetidae</taxon>
        <taxon>Magnaporthales</taxon>
        <taxon>Magnaporthaceae</taxon>
        <taxon>Gaeumannomyces</taxon>
    </lineage>
</organism>
<reference evidence="3" key="4">
    <citation type="journal article" date="2015" name="G3 (Bethesda)">
        <title>Genome sequences of three phytopathogenic species of the Magnaporthaceae family of fungi.</title>
        <authorList>
            <person name="Okagaki L.H."/>
            <person name="Nunes C.C."/>
            <person name="Sailsbery J."/>
            <person name="Clay B."/>
            <person name="Brown D."/>
            <person name="John T."/>
            <person name="Oh Y."/>
            <person name="Young N."/>
            <person name="Fitzgerald M."/>
            <person name="Haas B.J."/>
            <person name="Zeng Q."/>
            <person name="Young S."/>
            <person name="Adiconis X."/>
            <person name="Fan L."/>
            <person name="Levin J.Z."/>
            <person name="Mitchell T.K."/>
            <person name="Okubara P.A."/>
            <person name="Farman M.L."/>
            <person name="Kohn L.M."/>
            <person name="Birren B."/>
            <person name="Ma L.-J."/>
            <person name="Dean R.A."/>
        </authorList>
    </citation>
    <scope>NUCLEOTIDE SEQUENCE</scope>
    <source>
        <strain evidence="3">R3-111a-1</strain>
    </source>
</reference>
<name>J3PE06_GAET3</name>
<gene>
    <name evidence="3" type="primary">20352187</name>
    <name evidence="2" type="ORF">GGTG_11729</name>
</gene>
<dbReference type="VEuPathDB" id="FungiDB:GGTG_11729"/>
<proteinExistence type="predicted"/>
<keyword evidence="4" id="KW-1185">Reference proteome</keyword>
<feature type="region of interest" description="Disordered" evidence="1">
    <location>
        <begin position="1"/>
        <end position="33"/>
    </location>
</feature>
<dbReference type="RefSeq" id="XP_009227884.1">
    <property type="nucleotide sequence ID" value="XM_009229620.1"/>
</dbReference>
<evidence type="ECO:0000313" key="2">
    <source>
        <dbReference type="EMBL" id="EJT70706.1"/>
    </source>
</evidence>
<reference evidence="4" key="1">
    <citation type="submission" date="2010-07" db="EMBL/GenBank/DDBJ databases">
        <title>The genome sequence of Gaeumannomyces graminis var. tritici strain R3-111a-1.</title>
        <authorList>
            <consortium name="The Broad Institute Genome Sequencing Platform"/>
            <person name="Ma L.-J."/>
            <person name="Dead R."/>
            <person name="Young S."/>
            <person name="Zeng Q."/>
            <person name="Koehrsen M."/>
            <person name="Alvarado L."/>
            <person name="Berlin A."/>
            <person name="Chapman S.B."/>
            <person name="Chen Z."/>
            <person name="Freedman E."/>
            <person name="Gellesch M."/>
            <person name="Goldberg J."/>
            <person name="Griggs A."/>
            <person name="Gujja S."/>
            <person name="Heilman E.R."/>
            <person name="Heiman D."/>
            <person name="Hepburn T."/>
            <person name="Howarth C."/>
            <person name="Jen D."/>
            <person name="Larson L."/>
            <person name="Mehta T."/>
            <person name="Neiman D."/>
            <person name="Pearson M."/>
            <person name="Roberts A."/>
            <person name="Saif S."/>
            <person name="Shea T."/>
            <person name="Shenoy N."/>
            <person name="Sisk P."/>
            <person name="Stolte C."/>
            <person name="Sykes S."/>
            <person name="Walk T."/>
            <person name="White J."/>
            <person name="Yandava C."/>
            <person name="Haas B."/>
            <person name="Nusbaum C."/>
            <person name="Birren B."/>
        </authorList>
    </citation>
    <scope>NUCLEOTIDE SEQUENCE [LARGE SCALE GENOMIC DNA]</scope>
    <source>
        <strain evidence="4">R3-111a-1</strain>
    </source>
</reference>
<evidence type="ECO:0000313" key="4">
    <source>
        <dbReference type="Proteomes" id="UP000006039"/>
    </source>
</evidence>
<dbReference type="Proteomes" id="UP000006039">
    <property type="component" value="Unassembled WGS sequence"/>
</dbReference>
<feature type="compositionally biased region" description="Gly residues" evidence="1">
    <location>
        <begin position="1"/>
        <end position="11"/>
    </location>
</feature>
<protein>
    <submittedName>
        <fullName evidence="2 3">Uncharacterized protein</fullName>
    </submittedName>
</protein>
<dbReference type="EMBL" id="GL385401">
    <property type="protein sequence ID" value="EJT70706.1"/>
    <property type="molecule type" value="Genomic_DNA"/>
</dbReference>
<reference evidence="3" key="5">
    <citation type="submission" date="2018-04" db="UniProtKB">
        <authorList>
            <consortium name="EnsemblFungi"/>
        </authorList>
    </citation>
    <scope>IDENTIFICATION</scope>
    <source>
        <strain evidence="3">R3-111a-1</strain>
    </source>
</reference>
<evidence type="ECO:0000256" key="1">
    <source>
        <dbReference type="SAM" id="MobiDB-lite"/>
    </source>
</evidence>